<dbReference type="Proteomes" id="UP000199199">
    <property type="component" value="Unassembled WGS sequence"/>
</dbReference>
<gene>
    <name evidence="1" type="ORF">SAMN04488556_3329</name>
</gene>
<evidence type="ECO:0000313" key="1">
    <source>
        <dbReference type="EMBL" id="SFS91555.1"/>
    </source>
</evidence>
<dbReference type="OrthoDB" id="260720at2157"/>
<organism evidence="1 2">
    <name type="scientific">Halostagnicola kamekurae</name>
    <dbReference type="NCBI Taxonomy" id="619731"/>
    <lineage>
        <taxon>Archaea</taxon>
        <taxon>Methanobacteriati</taxon>
        <taxon>Methanobacteriota</taxon>
        <taxon>Stenosarchaea group</taxon>
        <taxon>Halobacteria</taxon>
        <taxon>Halobacteriales</taxon>
        <taxon>Natrialbaceae</taxon>
        <taxon>Halostagnicola</taxon>
    </lineage>
</organism>
<name>A0A1I6TQS7_9EURY</name>
<dbReference type="Gene3D" id="3.30.300.20">
    <property type="match status" value="1"/>
</dbReference>
<keyword evidence="2" id="KW-1185">Reference proteome</keyword>
<accession>A0A1I6TQS7</accession>
<reference evidence="2" key="1">
    <citation type="submission" date="2016-10" db="EMBL/GenBank/DDBJ databases">
        <authorList>
            <person name="Varghese N."/>
            <person name="Submissions S."/>
        </authorList>
    </citation>
    <scope>NUCLEOTIDE SEQUENCE [LARGE SCALE GENOMIC DNA]</scope>
    <source>
        <strain evidence="2">DSM 22427</strain>
    </source>
</reference>
<dbReference type="SUPFAM" id="SSF82784">
    <property type="entry name" value="OsmC-like"/>
    <property type="match status" value="1"/>
</dbReference>
<dbReference type="EMBL" id="FOZS01000003">
    <property type="protein sequence ID" value="SFS91555.1"/>
    <property type="molecule type" value="Genomic_DNA"/>
</dbReference>
<proteinExistence type="predicted"/>
<sequence length="208" mass="23103">MTTDEIQDAATQRKGEIEHGVDAGRHLEFVDWLEANPEDGMLEFRATGVTEEVANRTTATIGDWALGGEEMGDDREHVLEFGLPPELEEAMAYVEPTDRYEAIEGALAGLTACINGTVVYNAIREGMNVEEVTTTVRAPVDLRMLFGIHDIDRAHDMYGELEIDVNVTGDLTTAEQSMIREFPKRSPVYNLVTLEHPNRPNVQLQSAD</sequence>
<dbReference type="InterPro" id="IPR015946">
    <property type="entry name" value="KH_dom-like_a/b"/>
</dbReference>
<protein>
    <submittedName>
        <fullName evidence="1">OsmC-like protein</fullName>
    </submittedName>
</protein>
<evidence type="ECO:0000313" key="2">
    <source>
        <dbReference type="Proteomes" id="UP000199199"/>
    </source>
</evidence>
<dbReference type="RefSeq" id="WP_092906122.1">
    <property type="nucleotide sequence ID" value="NZ_FOZS01000003.1"/>
</dbReference>
<dbReference type="AlphaFoldDB" id="A0A1I6TQS7"/>
<dbReference type="InterPro" id="IPR036102">
    <property type="entry name" value="OsmC/Ohrsf"/>
</dbReference>